<proteinExistence type="predicted"/>
<feature type="region of interest" description="Disordered" evidence="1">
    <location>
        <begin position="1"/>
        <end position="43"/>
    </location>
</feature>
<reference evidence="2" key="1">
    <citation type="submission" date="2020-05" db="EMBL/GenBank/DDBJ databases">
        <title>Mycena genomes resolve the evolution of fungal bioluminescence.</title>
        <authorList>
            <person name="Tsai I.J."/>
        </authorList>
    </citation>
    <scope>NUCLEOTIDE SEQUENCE</scope>
    <source>
        <strain evidence="2">171206Taipei</strain>
    </source>
</reference>
<dbReference type="Pfam" id="PF04979">
    <property type="entry name" value="IPP-2"/>
    <property type="match status" value="1"/>
</dbReference>
<feature type="compositionally biased region" description="Acidic residues" evidence="1">
    <location>
        <begin position="235"/>
        <end position="248"/>
    </location>
</feature>
<comment type="caution">
    <text evidence="2">The sequence shown here is derived from an EMBL/GenBank/DDBJ whole genome shotgun (WGS) entry which is preliminary data.</text>
</comment>
<dbReference type="PANTHER" id="PTHR12398">
    <property type="entry name" value="PROTEIN PHOSPHATASE INHIBITOR"/>
    <property type="match status" value="1"/>
</dbReference>
<dbReference type="GO" id="GO:0004864">
    <property type="term" value="F:protein phosphatase inhibitor activity"/>
    <property type="evidence" value="ECO:0007669"/>
    <property type="project" value="InterPro"/>
</dbReference>
<dbReference type="OrthoDB" id="551302at2759"/>
<dbReference type="GO" id="GO:0009966">
    <property type="term" value="P:regulation of signal transduction"/>
    <property type="evidence" value="ECO:0007669"/>
    <property type="project" value="InterPro"/>
</dbReference>
<feature type="region of interest" description="Disordered" evidence="1">
    <location>
        <begin position="234"/>
        <end position="265"/>
    </location>
</feature>
<protein>
    <submittedName>
        <fullName evidence="2">Cutinase</fullName>
    </submittedName>
</protein>
<evidence type="ECO:0000313" key="2">
    <source>
        <dbReference type="EMBL" id="KAF7302112.1"/>
    </source>
</evidence>
<organism evidence="2 3">
    <name type="scientific">Mycena indigotica</name>
    <dbReference type="NCBI Taxonomy" id="2126181"/>
    <lineage>
        <taxon>Eukaryota</taxon>
        <taxon>Fungi</taxon>
        <taxon>Dikarya</taxon>
        <taxon>Basidiomycota</taxon>
        <taxon>Agaricomycotina</taxon>
        <taxon>Agaricomycetes</taxon>
        <taxon>Agaricomycetidae</taxon>
        <taxon>Agaricales</taxon>
        <taxon>Marasmiineae</taxon>
        <taxon>Mycenaceae</taxon>
        <taxon>Mycena</taxon>
    </lineage>
</organism>
<accession>A0A8H6SPQ3</accession>
<dbReference type="EMBL" id="JACAZF010000006">
    <property type="protein sequence ID" value="KAF7302112.1"/>
    <property type="molecule type" value="Genomic_DNA"/>
</dbReference>
<gene>
    <name evidence="2" type="ORF">MIND_00778000</name>
</gene>
<evidence type="ECO:0000313" key="3">
    <source>
        <dbReference type="Proteomes" id="UP000636479"/>
    </source>
</evidence>
<dbReference type="InterPro" id="IPR007062">
    <property type="entry name" value="PPI-2"/>
</dbReference>
<dbReference type="PANTHER" id="PTHR12398:SF20">
    <property type="entry name" value="PROTEIN PHOSPHATASE 1 REGULATORY INHIBITOR SUBUNIT 2"/>
    <property type="match status" value="1"/>
</dbReference>
<evidence type="ECO:0000256" key="1">
    <source>
        <dbReference type="SAM" id="MobiDB-lite"/>
    </source>
</evidence>
<name>A0A8H6SPQ3_9AGAR</name>
<sequence length="265" mass="28707">MSVPTEIIPDIDPAHLPALPRSNSKPKGILKHAPEPRGSVGHSLQWDEENLALTEIQKDSLMKITEPKTPYVRYNAETDTVEGGASAFSFKFPISISTDTGPTPIRHHPQCRPLQQVQTFPAPVHLPDALLSRATGDLALSRAGLAATILAAALALICLMKRGGESVLMGESQATRLNLAKKWTKRVGPIMIRSPDLLIDLVLAAAKHAAFVRARGRHYSNEAEAMKMAARLLREEEDDEGNEDDAVDEVPPVPPLPPSVNGVTH</sequence>
<dbReference type="RefSeq" id="XP_037220112.1">
    <property type="nucleotide sequence ID" value="XM_037364468.1"/>
</dbReference>
<dbReference type="AlphaFoldDB" id="A0A8H6SPQ3"/>
<dbReference type="GeneID" id="59346984"/>
<keyword evidence="3" id="KW-1185">Reference proteome</keyword>
<dbReference type="Proteomes" id="UP000636479">
    <property type="component" value="Unassembled WGS sequence"/>
</dbReference>